<evidence type="ECO:0000313" key="2">
    <source>
        <dbReference type="EMBL" id="KAF8693315.1"/>
    </source>
</evidence>
<name>A0A835BBQ1_9POAL</name>
<gene>
    <name evidence="2" type="ORF">HU200_038703</name>
</gene>
<keyword evidence="1" id="KW-0472">Membrane</keyword>
<feature type="transmembrane region" description="Helical" evidence="1">
    <location>
        <begin position="203"/>
        <end position="225"/>
    </location>
</feature>
<dbReference type="Proteomes" id="UP000636709">
    <property type="component" value="Unassembled WGS sequence"/>
</dbReference>
<keyword evidence="1" id="KW-1133">Transmembrane helix</keyword>
<accession>A0A835BBQ1</accession>
<protein>
    <submittedName>
        <fullName evidence="2">Uncharacterized protein</fullName>
    </submittedName>
</protein>
<reference evidence="2" key="1">
    <citation type="submission" date="2020-07" db="EMBL/GenBank/DDBJ databases">
        <title>Genome sequence and genetic diversity analysis of an under-domesticated orphan crop, white fonio (Digitaria exilis).</title>
        <authorList>
            <person name="Bennetzen J.L."/>
            <person name="Chen S."/>
            <person name="Ma X."/>
            <person name="Wang X."/>
            <person name="Yssel A.E.J."/>
            <person name="Chaluvadi S.R."/>
            <person name="Johnson M."/>
            <person name="Gangashetty P."/>
            <person name="Hamidou F."/>
            <person name="Sanogo M.D."/>
            <person name="Zwaenepoel A."/>
            <person name="Wallace J."/>
            <person name="Van De Peer Y."/>
            <person name="Van Deynze A."/>
        </authorList>
    </citation>
    <scope>NUCLEOTIDE SEQUENCE</scope>
    <source>
        <tissue evidence="2">Leaves</tissue>
    </source>
</reference>
<proteinExistence type="predicted"/>
<organism evidence="2 3">
    <name type="scientific">Digitaria exilis</name>
    <dbReference type="NCBI Taxonomy" id="1010633"/>
    <lineage>
        <taxon>Eukaryota</taxon>
        <taxon>Viridiplantae</taxon>
        <taxon>Streptophyta</taxon>
        <taxon>Embryophyta</taxon>
        <taxon>Tracheophyta</taxon>
        <taxon>Spermatophyta</taxon>
        <taxon>Magnoliopsida</taxon>
        <taxon>Liliopsida</taxon>
        <taxon>Poales</taxon>
        <taxon>Poaceae</taxon>
        <taxon>PACMAD clade</taxon>
        <taxon>Panicoideae</taxon>
        <taxon>Panicodae</taxon>
        <taxon>Paniceae</taxon>
        <taxon>Anthephorinae</taxon>
        <taxon>Digitaria</taxon>
    </lineage>
</organism>
<dbReference type="EMBL" id="JACEFO010001924">
    <property type="protein sequence ID" value="KAF8693315.1"/>
    <property type="molecule type" value="Genomic_DNA"/>
</dbReference>
<dbReference type="AlphaFoldDB" id="A0A835BBQ1"/>
<evidence type="ECO:0000313" key="3">
    <source>
        <dbReference type="Proteomes" id="UP000636709"/>
    </source>
</evidence>
<keyword evidence="1" id="KW-0812">Transmembrane</keyword>
<evidence type="ECO:0000256" key="1">
    <source>
        <dbReference type="SAM" id="Phobius"/>
    </source>
</evidence>
<comment type="caution">
    <text evidence="2">The sequence shown here is derived from an EMBL/GenBank/DDBJ whole genome shotgun (WGS) entry which is preliminary data.</text>
</comment>
<sequence>MRVARDSDWYPWVLRPKPTRVTLHSYSHSAFTTVHRRDLSRLTFTTHRRPPRRTLHLHIKATSTSYTTVVNHSSSQGDNHWSSRCNMYDYKIVLVNGLEIPRSPRHRSVKNEKVGAVAALAVVSSQAGGSACMACRRPPWTVAPASCGEDRMQRRAEASCFSIKTDDPTPGLLAIHPKPKNHPFLFSLLPLQSQNVMGTPQRVLVLAPWALLLLALQLAAASHVIHRSLEAEAAPPSVPSSIVSPLLRTGYHFQPPRNWINGMR</sequence>
<keyword evidence="3" id="KW-1185">Reference proteome</keyword>